<dbReference type="InterPro" id="IPR029068">
    <property type="entry name" value="Glyas_Bleomycin-R_OHBP_Dase"/>
</dbReference>
<dbReference type="EMBL" id="QZVT01000013">
    <property type="protein sequence ID" value="RJT75974.1"/>
    <property type="molecule type" value="Genomic_DNA"/>
</dbReference>
<organism evidence="2 3">
    <name type="scientific">Arthrobacter cheniae</name>
    <dbReference type="NCBI Taxonomy" id="1258888"/>
    <lineage>
        <taxon>Bacteria</taxon>
        <taxon>Bacillati</taxon>
        <taxon>Actinomycetota</taxon>
        <taxon>Actinomycetes</taxon>
        <taxon>Micrococcales</taxon>
        <taxon>Micrococcaceae</taxon>
        <taxon>Arthrobacter</taxon>
    </lineage>
</organism>
<proteinExistence type="predicted"/>
<evidence type="ECO:0000259" key="1">
    <source>
        <dbReference type="PROSITE" id="PS51819"/>
    </source>
</evidence>
<keyword evidence="3" id="KW-1185">Reference proteome</keyword>
<gene>
    <name evidence="2" type="ORF">D6T63_17060</name>
</gene>
<dbReference type="InterPro" id="IPR037523">
    <property type="entry name" value="VOC_core"/>
</dbReference>
<name>A0A3A5M6X2_9MICC</name>
<protein>
    <submittedName>
        <fullName evidence="2">VOC family protein</fullName>
    </submittedName>
</protein>
<dbReference type="Gene3D" id="3.10.180.10">
    <property type="entry name" value="2,3-Dihydroxybiphenyl 1,2-Dioxygenase, domain 1"/>
    <property type="match status" value="1"/>
</dbReference>
<evidence type="ECO:0000313" key="2">
    <source>
        <dbReference type="EMBL" id="RJT75974.1"/>
    </source>
</evidence>
<comment type="caution">
    <text evidence="2">The sequence shown here is derived from an EMBL/GenBank/DDBJ whole genome shotgun (WGS) entry which is preliminary data.</text>
</comment>
<dbReference type="InterPro" id="IPR004360">
    <property type="entry name" value="Glyas_Fos-R_dOase_dom"/>
</dbReference>
<dbReference type="OrthoDB" id="9804907at2"/>
<accession>A0A3A5M6X2</accession>
<evidence type="ECO:0000313" key="3">
    <source>
        <dbReference type="Proteomes" id="UP000272560"/>
    </source>
</evidence>
<dbReference type="RefSeq" id="WP_120150310.1">
    <property type="nucleotide sequence ID" value="NZ_QZVT01000013.1"/>
</dbReference>
<sequence length="123" mass="13243">MIDAAKAFSGFSVRQIPEAKAFYEGVLGLPVTEEHGMLWIDVGTDHRVLLYAKGATHEPASFTVLNFPVADVDTAVDELKAKGVEFLHYDGMTDSKGVNRHGGPLIAWFTDPSGNVLSVLATP</sequence>
<feature type="domain" description="VOC" evidence="1">
    <location>
        <begin position="5"/>
        <end position="122"/>
    </location>
</feature>
<dbReference type="Proteomes" id="UP000272560">
    <property type="component" value="Unassembled WGS sequence"/>
</dbReference>
<dbReference type="AlphaFoldDB" id="A0A3A5M6X2"/>
<dbReference type="PROSITE" id="PS51819">
    <property type="entry name" value="VOC"/>
    <property type="match status" value="1"/>
</dbReference>
<dbReference type="SUPFAM" id="SSF54593">
    <property type="entry name" value="Glyoxalase/Bleomycin resistance protein/Dihydroxybiphenyl dioxygenase"/>
    <property type="match status" value="1"/>
</dbReference>
<reference evidence="2 3" key="1">
    <citation type="submission" date="2018-09" db="EMBL/GenBank/DDBJ databases">
        <title>Novel species of Arthrobacter.</title>
        <authorList>
            <person name="Liu Q."/>
            <person name="Xin Y.-H."/>
        </authorList>
    </citation>
    <scope>NUCLEOTIDE SEQUENCE [LARGE SCALE GENOMIC DNA]</scope>
    <source>
        <strain evidence="2 3">Hz2</strain>
    </source>
</reference>
<dbReference type="Pfam" id="PF00903">
    <property type="entry name" value="Glyoxalase"/>
    <property type="match status" value="1"/>
</dbReference>